<feature type="region of interest" description="Disordered" evidence="1">
    <location>
        <begin position="33"/>
        <end position="68"/>
    </location>
</feature>
<evidence type="ECO:0000256" key="1">
    <source>
        <dbReference type="SAM" id="MobiDB-lite"/>
    </source>
</evidence>
<dbReference type="Proteomes" id="UP000605568">
    <property type="component" value="Unassembled WGS sequence"/>
</dbReference>
<sequence length="91" mass="10195">MDVACLDDDAGVVAVELVALHHKHGRCGTLDRMRPNGRRRVGRSSHISTRRGTTVMGSQVVHDKRQRRGEARHLGDFDTARDHFHAALTMQ</sequence>
<feature type="compositionally biased region" description="Polar residues" evidence="1">
    <location>
        <begin position="45"/>
        <end position="57"/>
    </location>
</feature>
<gene>
    <name evidence="2" type="ORF">GCM10017774_05240</name>
</gene>
<comment type="caution">
    <text evidence="2">The sequence shown here is derived from an EMBL/GenBank/DDBJ whole genome shotgun (WGS) entry which is preliminary data.</text>
</comment>
<evidence type="ECO:0008006" key="4">
    <source>
        <dbReference type="Google" id="ProtNLM"/>
    </source>
</evidence>
<evidence type="ECO:0000313" key="2">
    <source>
        <dbReference type="EMBL" id="GHH29371.1"/>
    </source>
</evidence>
<keyword evidence="3" id="KW-1185">Reference proteome</keyword>
<evidence type="ECO:0000313" key="3">
    <source>
        <dbReference type="Proteomes" id="UP000605568"/>
    </source>
</evidence>
<reference evidence="3" key="1">
    <citation type="journal article" date="2019" name="Int. J. Syst. Evol. Microbiol.">
        <title>The Global Catalogue of Microorganisms (GCM) 10K type strain sequencing project: providing services to taxonomists for standard genome sequencing and annotation.</title>
        <authorList>
            <consortium name="The Broad Institute Genomics Platform"/>
            <consortium name="The Broad Institute Genome Sequencing Center for Infectious Disease"/>
            <person name="Wu L."/>
            <person name="Ma J."/>
        </authorList>
    </citation>
    <scope>NUCLEOTIDE SEQUENCE [LARGE SCALE GENOMIC DNA]</scope>
    <source>
        <strain evidence="3">CGMCC 4.7367</strain>
    </source>
</reference>
<name>A0ABQ3LZ86_9PSEU</name>
<accession>A0ABQ3LZ86</accession>
<organism evidence="2 3">
    <name type="scientific">Lentzea cavernae</name>
    <dbReference type="NCBI Taxonomy" id="2020703"/>
    <lineage>
        <taxon>Bacteria</taxon>
        <taxon>Bacillati</taxon>
        <taxon>Actinomycetota</taxon>
        <taxon>Actinomycetes</taxon>
        <taxon>Pseudonocardiales</taxon>
        <taxon>Pseudonocardiaceae</taxon>
        <taxon>Lentzea</taxon>
    </lineage>
</organism>
<protein>
    <recommendedName>
        <fullName evidence="4">Tetratricopeptide repeat-containing protein</fullName>
    </recommendedName>
</protein>
<proteinExistence type="predicted"/>
<dbReference type="EMBL" id="BNAR01000001">
    <property type="protein sequence ID" value="GHH29371.1"/>
    <property type="molecule type" value="Genomic_DNA"/>
</dbReference>